<sequence length="70" mass="8305">MKVEINVYDYSLKVCPVCWRKKSGKTTYAHNSCWGKLNYTERGWLKSGVALRKGSIGIDRNWRRLLREKR</sequence>
<proteinExistence type="predicted"/>
<evidence type="ECO:0000313" key="2">
    <source>
        <dbReference type="Proteomes" id="UP000176939"/>
    </source>
</evidence>
<name>A0A1F7X6D1_9BACT</name>
<reference evidence="1 2" key="1">
    <citation type="journal article" date="2016" name="Nat. Commun.">
        <title>Thousands of microbial genomes shed light on interconnected biogeochemical processes in an aquifer system.</title>
        <authorList>
            <person name="Anantharaman K."/>
            <person name="Brown C.T."/>
            <person name="Hug L.A."/>
            <person name="Sharon I."/>
            <person name="Castelle C.J."/>
            <person name="Probst A.J."/>
            <person name="Thomas B.C."/>
            <person name="Singh A."/>
            <person name="Wilkins M.J."/>
            <person name="Karaoz U."/>
            <person name="Brodie E.L."/>
            <person name="Williams K.H."/>
            <person name="Hubbard S.S."/>
            <person name="Banfield J.F."/>
        </authorList>
    </citation>
    <scope>NUCLEOTIDE SEQUENCE [LARGE SCALE GENOMIC DNA]</scope>
</reference>
<gene>
    <name evidence="1" type="ORF">A2Z67_00120</name>
</gene>
<organism evidence="1 2">
    <name type="scientific">Candidatus Woesebacteria bacterium RBG_13_36_22</name>
    <dbReference type="NCBI Taxonomy" id="1802478"/>
    <lineage>
        <taxon>Bacteria</taxon>
        <taxon>Candidatus Woeseibacteriota</taxon>
    </lineage>
</organism>
<accession>A0A1F7X6D1</accession>
<comment type="caution">
    <text evidence="1">The sequence shown here is derived from an EMBL/GenBank/DDBJ whole genome shotgun (WGS) entry which is preliminary data.</text>
</comment>
<evidence type="ECO:0000313" key="1">
    <source>
        <dbReference type="EMBL" id="OGM10646.1"/>
    </source>
</evidence>
<dbReference type="AlphaFoldDB" id="A0A1F7X6D1"/>
<protein>
    <submittedName>
        <fullName evidence="1">Uncharacterized protein</fullName>
    </submittedName>
</protein>
<dbReference type="EMBL" id="MGFQ01000003">
    <property type="protein sequence ID" value="OGM10646.1"/>
    <property type="molecule type" value="Genomic_DNA"/>
</dbReference>
<dbReference type="Proteomes" id="UP000176939">
    <property type="component" value="Unassembled WGS sequence"/>
</dbReference>